<reference evidence="19 20" key="1">
    <citation type="submission" date="2019-07" db="EMBL/GenBank/DDBJ databases">
        <title>Draft genome assembly of a fouling barnacle, Amphibalanus amphitrite (Darwin, 1854): The first reference genome for Thecostraca.</title>
        <authorList>
            <person name="Kim W."/>
        </authorList>
    </citation>
    <scope>NUCLEOTIDE SEQUENCE [LARGE SCALE GENOMIC DNA]</scope>
    <source>
        <strain evidence="19">SNU_AA5</strain>
        <tissue evidence="19">Soma without cirri and trophi</tissue>
    </source>
</reference>
<evidence type="ECO:0000313" key="20">
    <source>
        <dbReference type="Proteomes" id="UP000440578"/>
    </source>
</evidence>
<dbReference type="InterPro" id="IPR008334">
    <property type="entry name" value="5'-Nucleotdase_C"/>
</dbReference>
<evidence type="ECO:0000256" key="2">
    <source>
        <dbReference type="ARBA" id="ARBA00004141"/>
    </source>
</evidence>
<evidence type="ECO:0000256" key="9">
    <source>
        <dbReference type="ARBA" id="ARBA00022741"/>
    </source>
</evidence>
<dbReference type="Pfam" id="PF00027">
    <property type="entry name" value="cNMP_binding"/>
    <property type="match status" value="1"/>
</dbReference>
<comment type="catalytic activity">
    <reaction evidence="1">
        <text>a ribonucleoside 5'-phosphate + H2O = a ribonucleoside + phosphate</text>
        <dbReference type="Rhea" id="RHEA:12484"/>
        <dbReference type="ChEBI" id="CHEBI:15377"/>
        <dbReference type="ChEBI" id="CHEBI:18254"/>
        <dbReference type="ChEBI" id="CHEBI:43474"/>
        <dbReference type="ChEBI" id="CHEBI:58043"/>
        <dbReference type="EC" id="3.1.3.5"/>
    </reaction>
</comment>
<evidence type="ECO:0000256" key="8">
    <source>
        <dbReference type="ARBA" id="ARBA00022729"/>
    </source>
</evidence>
<dbReference type="GO" id="GO:0008253">
    <property type="term" value="F:5'-nucleotidase activity"/>
    <property type="evidence" value="ECO:0007669"/>
    <property type="project" value="UniProtKB-EC"/>
</dbReference>
<evidence type="ECO:0000313" key="19">
    <source>
        <dbReference type="EMBL" id="KAF0301225.1"/>
    </source>
</evidence>
<dbReference type="Pfam" id="PF02872">
    <property type="entry name" value="5_nucleotid_C"/>
    <property type="match status" value="1"/>
</dbReference>
<dbReference type="Pfam" id="PF00149">
    <property type="entry name" value="Metallophos"/>
    <property type="match status" value="1"/>
</dbReference>
<sequence>MKQWKSKTKQFGQTKGDIEIEDVSDAESDLSRDWTPPPLQRVLYHDPTPPEALPDGSAPEDGPLSEPSGLPCREALRPQSGWYIGWLLVVVLVFLYNCWMIHTYWEFFGRLTAVAAFPNVTRVARTLFYMFFLIHINSCAYYMASLLQGFGSNTWVYNNVGNAYARCVFFATKTAMSVGRNPKPTNVAEYVFMAASWLLGVFVFAILLGQIHDIVAMASRSQTEFRERLDKVMLLLKNKGVPQETRQRVKLWLTYTHQEDTTPTEHNCLLSLPLKLRTDVAMQVHYSTLGKVRLFRGCDITFLRDAVLQLQPVVLLPGDFGDVGRDMYIVGSGFVEVLDAPGSNVVRKRLQVGSVFGENSLLTPHCRRCVDVRSPGFTTLFRLGRERFWALAHLYPDVERTIQRRTRRRLAKSAQRRSWGMQLGSDAVPVSAAEFQLTIIHNNDVHSHFDPVAASTGACRDFNDPDNPCYGGIGRLVSAVRSIKQQVPNTLALYGGDIFQGDLYYTLFKSQVVLEMINMVSYDAMALGNHEFDDGLDGLLPYLEGVNHQQLCTNIDFGALASSVTDQCASSVVRELDGRKIGIMGYTTTETRSTSNAPREVTFTDEVAALRAEASRLRGQGVDIILAVGHSGLKREMEMAELLEDVDIIVGGHSHSLLYTGDAPHEDPTEGPYPVVVRQDSGRTVLIVQAYQYGKYLGRLDVTFDDGGEVTDWGGNPILLDGEQDETAEAALEQYREQLVVLRNQEIGSTLVQLVGDRSVCRAEECNLGNLIADATLRALLTPAEGQWSQVSAAIMNGGGIRESVAPGSVRLSDVLQIQPFGNTINVVTLRGATLRDVFEHSVSAVEEGAGRFLQVAGIRVTYDLECPVGSRVRRLEITCTFCLVPRLELVQDDAEYRIAMPNFLSQGGDGYDVIRDNKIAELNAGE</sequence>
<keyword evidence="10" id="KW-0378">Hydrolase</keyword>
<evidence type="ECO:0000256" key="13">
    <source>
        <dbReference type="ARBA" id="ARBA00023136"/>
    </source>
</evidence>
<dbReference type="GO" id="GO:0046872">
    <property type="term" value="F:metal ion binding"/>
    <property type="evidence" value="ECO:0007669"/>
    <property type="project" value="UniProtKB-KW"/>
</dbReference>
<dbReference type="GO" id="GO:0000166">
    <property type="term" value="F:nucleotide binding"/>
    <property type="evidence" value="ECO:0007669"/>
    <property type="project" value="UniProtKB-KW"/>
</dbReference>
<keyword evidence="12" id="KW-0406">Ion transport</keyword>
<feature type="compositionally biased region" description="Acidic residues" evidence="16">
    <location>
        <begin position="19"/>
        <end position="28"/>
    </location>
</feature>
<dbReference type="GO" id="GO:0034220">
    <property type="term" value="P:monoatomic ion transmembrane transport"/>
    <property type="evidence" value="ECO:0007669"/>
    <property type="project" value="UniProtKB-KW"/>
</dbReference>
<accession>A0A6A4W4E3</accession>
<protein>
    <recommendedName>
        <fullName evidence="4">5'-nucleotidase</fullName>
        <ecNumber evidence="4">3.1.3.5</ecNumber>
    </recommendedName>
</protein>
<dbReference type="OrthoDB" id="421226at2759"/>
<dbReference type="EMBL" id="VIIS01001182">
    <property type="protein sequence ID" value="KAF0301225.1"/>
    <property type="molecule type" value="Genomic_DNA"/>
</dbReference>
<evidence type="ECO:0000259" key="18">
    <source>
        <dbReference type="PROSITE" id="PS50042"/>
    </source>
</evidence>
<keyword evidence="11 17" id="KW-1133">Transmembrane helix</keyword>
<dbReference type="InterPro" id="IPR006146">
    <property type="entry name" value="5'-Nucleotdase_CS"/>
</dbReference>
<dbReference type="InterPro" id="IPR018490">
    <property type="entry name" value="cNMP-bd_dom_sf"/>
</dbReference>
<dbReference type="PANTHER" id="PTHR11575">
    <property type="entry name" value="5'-NUCLEOTIDASE-RELATED"/>
    <property type="match status" value="1"/>
</dbReference>
<dbReference type="Gene3D" id="1.10.287.70">
    <property type="match status" value="1"/>
</dbReference>
<evidence type="ECO:0000256" key="16">
    <source>
        <dbReference type="SAM" id="MobiDB-lite"/>
    </source>
</evidence>
<evidence type="ECO:0000256" key="1">
    <source>
        <dbReference type="ARBA" id="ARBA00000815"/>
    </source>
</evidence>
<feature type="transmembrane region" description="Helical" evidence="17">
    <location>
        <begin position="125"/>
        <end position="144"/>
    </location>
</feature>
<dbReference type="FunFam" id="3.60.21.10:FF:000020">
    <property type="entry name" value="NT5E isoform 4"/>
    <property type="match status" value="1"/>
</dbReference>
<evidence type="ECO:0000256" key="17">
    <source>
        <dbReference type="SAM" id="Phobius"/>
    </source>
</evidence>
<dbReference type="SMART" id="SM00100">
    <property type="entry name" value="cNMP"/>
    <property type="match status" value="1"/>
</dbReference>
<dbReference type="Gene3D" id="3.90.780.10">
    <property type="entry name" value="5'-Nucleotidase, C-terminal domain"/>
    <property type="match status" value="1"/>
</dbReference>
<gene>
    <name evidence="19" type="primary">Nt5e_3</name>
    <name evidence="19" type="ORF">FJT64_026431</name>
</gene>
<comment type="caution">
    <text evidence="19">The sequence shown here is derived from an EMBL/GenBank/DDBJ whole genome shotgun (WGS) entry which is preliminary data.</text>
</comment>
<keyword evidence="20" id="KW-1185">Reference proteome</keyword>
<feature type="transmembrane region" description="Helical" evidence="17">
    <location>
        <begin position="83"/>
        <end position="105"/>
    </location>
</feature>
<dbReference type="FunFam" id="3.90.780.10:FF:000001">
    <property type="entry name" value="NT5E isoform 3"/>
    <property type="match status" value="1"/>
</dbReference>
<keyword evidence="15" id="KW-0407">Ion channel</keyword>
<dbReference type="Proteomes" id="UP000440578">
    <property type="component" value="Unassembled WGS sequence"/>
</dbReference>
<dbReference type="FunFam" id="1.10.287.630:FF:000001">
    <property type="entry name" value="Cyclic nucleotide-gated channel alpha 3"/>
    <property type="match status" value="1"/>
</dbReference>
<evidence type="ECO:0000256" key="5">
    <source>
        <dbReference type="ARBA" id="ARBA00022448"/>
    </source>
</evidence>
<dbReference type="GO" id="GO:0006196">
    <property type="term" value="P:AMP catabolic process"/>
    <property type="evidence" value="ECO:0007669"/>
    <property type="project" value="TreeGrafter"/>
</dbReference>
<evidence type="ECO:0000256" key="3">
    <source>
        <dbReference type="ARBA" id="ARBA00006654"/>
    </source>
</evidence>
<keyword evidence="7" id="KW-0479">Metal-binding</keyword>
<evidence type="ECO:0000256" key="7">
    <source>
        <dbReference type="ARBA" id="ARBA00022723"/>
    </source>
</evidence>
<evidence type="ECO:0000256" key="4">
    <source>
        <dbReference type="ARBA" id="ARBA00012643"/>
    </source>
</evidence>
<evidence type="ECO:0000256" key="12">
    <source>
        <dbReference type="ARBA" id="ARBA00023065"/>
    </source>
</evidence>
<dbReference type="Gene3D" id="2.60.120.10">
    <property type="entry name" value="Jelly Rolls"/>
    <property type="match status" value="1"/>
</dbReference>
<organism evidence="19 20">
    <name type="scientific">Amphibalanus amphitrite</name>
    <name type="common">Striped barnacle</name>
    <name type="synonym">Balanus amphitrite</name>
    <dbReference type="NCBI Taxonomy" id="1232801"/>
    <lineage>
        <taxon>Eukaryota</taxon>
        <taxon>Metazoa</taxon>
        <taxon>Ecdysozoa</taxon>
        <taxon>Arthropoda</taxon>
        <taxon>Crustacea</taxon>
        <taxon>Multicrustacea</taxon>
        <taxon>Cirripedia</taxon>
        <taxon>Thoracica</taxon>
        <taxon>Thoracicalcarea</taxon>
        <taxon>Balanomorpha</taxon>
        <taxon>Balanoidea</taxon>
        <taxon>Balanidae</taxon>
        <taxon>Amphibalaninae</taxon>
        <taxon>Amphibalanus</taxon>
    </lineage>
</organism>
<feature type="region of interest" description="Disordered" evidence="16">
    <location>
        <begin position="1"/>
        <end position="70"/>
    </location>
</feature>
<dbReference type="CDD" id="cd00038">
    <property type="entry name" value="CAP_ED"/>
    <property type="match status" value="1"/>
</dbReference>
<dbReference type="SUPFAM" id="SSF55816">
    <property type="entry name" value="5'-nucleotidase (syn. UDP-sugar hydrolase), C-terminal domain"/>
    <property type="match status" value="1"/>
</dbReference>
<feature type="transmembrane region" description="Helical" evidence="17">
    <location>
        <begin position="190"/>
        <end position="211"/>
    </location>
</feature>
<dbReference type="PANTHER" id="PTHR11575:SF24">
    <property type="entry name" value="5'-NUCLEOTIDASE"/>
    <property type="match status" value="1"/>
</dbReference>
<keyword evidence="6 17" id="KW-0812">Transmembrane</keyword>
<comment type="similarity">
    <text evidence="3">Belongs to the 5'-nucleotidase family.</text>
</comment>
<keyword evidence="5" id="KW-0813">Transport</keyword>
<evidence type="ECO:0000256" key="14">
    <source>
        <dbReference type="ARBA" id="ARBA00023286"/>
    </source>
</evidence>
<dbReference type="InterPro" id="IPR006179">
    <property type="entry name" value="5_nucleotidase/apyrase"/>
</dbReference>
<evidence type="ECO:0000256" key="11">
    <source>
        <dbReference type="ARBA" id="ARBA00022989"/>
    </source>
</evidence>
<dbReference type="Gene3D" id="3.60.21.10">
    <property type="match status" value="1"/>
</dbReference>
<feature type="domain" description="Cyclic nucleotide-binding" evidence="18">
    <location>
        <begin position="321"/>
        <end position="409"/>
    </location>
</feature>
<keyword evidence="8" id="KW-0732">Signal</keyword>
<dbReference type="PROSITE" id="PS50042">
    <property type="entry name" value="CNMP_BINDING_3"/>
    <property type="match status" value="1"/>
</dbReference>
<dbReference type="InterPro" id="IPR004843">
    <property type="entry name" value="Calcineurin-like_PHP"/>
</dbReference>
<evidence type="ECO:0000256" key="6">
    <source>
        <dbReference type="ARBA" id="ARBA00022692"/>
    </source>
</evidence>
<dbReference type="SUPFAM" id="SSF81324">
    <property type="entry name" value="Voltage-gated potassium channels"/>
    <property type="match status" value="1"/>
</dbReference>
<keyword evidence="14" id="KW-1071">Ligand-gated ion channel</keyword>
<dbReference type="InterPro" id="IPR014710">
    <property type="entry name" value="RmlC-like_jellyroll"/>
</dbReference>
<dbReference type="Gene3D" id="1.10.287.630">
    <property type="entry name" value="Helix hairpin bin"/>
    <property type="match status" value="1"/>
</dbReference>
<dbReference type="InterPro" id="IPR036907">
    <property type="entry name" value="5'-Nucleotdase_C_sf"/>
</dbReference>
<evidence type="ECO:0000256" key="15">
    <source>
        <dbReference type="ARBA" id="ARBA00023303"/>
    </source>
</evidence>
<keyword evidence="13 17" id="KW-0472">Membrane</keyword>
<dbReference type="AlphaFoldDB" id="A0A6A4W4E3"/>
<dbReference type="SUPFAM" id="SSF51206">
    <property type="entry name" value="cAMP-binding domain-like"/>
    <property type="match status" value="1"/>
</dbReference>
<dbReference type="CDD" id="cd07409">
    <property type="entry name" value="MPP_CD73_N"/>
    <property type="match status" value="1"/>
</dbReference>
<dbReference type="EC" id="3.1.3.5" evidence="4"/>
<dbReference type="PROSITE" id="PS00786">
    <property type="entry name" value="5_NUCLEOTIDASE_2"/>
    <property type="match status" value="1"/>
</dbReference>
<dbReference type="InterPro" id="IPR000595">
    <property type="entry name" value="cNMP-bd_dom"/>
</dbReference>
<proteinExistence type="inferred from homology"/>
<comment type="subcellular location">
    <subcellularLocation>
        <location evidence="2">Membrane</location>
        <topology evidence="2">Multi-pass membrane protein</topology>
    </subcellularLocation>
</comment>
<name>A0A6A4W4E3_AMPAM</name>
<evidence type="ECO:0000256" key="10">
    <source>
        <dbReference type="ARBA" id="ARBA00022801"/>
    </source>
</evidence>
<keyword evidence="9" id="KW-0547">Nucleotide-binding</keyword>
<dbReference type="GO" id="GO:0005886">
    <property type="term" value="C:plasma membrane"/>
    <property type="evidence" value="ECO:0007669"/>
    <property type="project" value="TreeGrafter"/>
</dbReference>
<dbReference type="SUPFAM" id="SSF56300">
    <property type="entry name" value="Metallo-dependent phosphatases"/>
    <property type="match status" value="1"/>
</dbReference>
<dbReference type="InterPro" id="IPR029052">
    <property type="entry name" value="Metallo-depent_PP-like"/>
</dbReference>
<dbReference type="PRINTS" id="PR01607">
    <property type="entry name" value="APYRASEFAMLY"/>
</dbReference>